<dbReference type="EMBL" id="VOWB01000033">
    <property type="protein sequence ID" value="TXE82929.1"/>
    <property type="molecule type" value="Genomic_DNA"/>
</dbReference>
<dbReference type="Proteomes" id="UP000321310">
    <property type="component" value="Unassembled WGS sequence"/>
</dbReference>
<dbReference type="CDD" id="cd03768">
    <property type="entry name" value="SR_ResInv"/>
    <property type="match status" value="1"/>
</dbReference>
<accession>A0A5C7E0N1</accession>
<evidence type="ECO:0000313" key="8">
    <source>
        <dbReference type="Proteomes" id="UP000321310"/>
    </source>
</evidence>
<dbReference type="InterPro" id="IPR006118">
    <property type="entry name" value="Recombinase_CS"/>
</dbReference>
<dbReference type="SUPFAM" id="SSF53041">
    <property type="entry name" value="Resolvase-like"/>
    <property type="match status" value="1"/>
</dbReference>
<keyword evidence="2" id="KW-0238">DNA-binding</keyword>
<feature type="domain" description="Resolvase/invertase-type recombinase catalytic" evidence="6">
    <location>
        <begin position="1"/>
        <end position="142"/>
    </location>
</feature>
<dbReference type="GO" id="GO:0000150">
    <property type="term" value="F:DNA strand exchange activity"/>
    <property type="evidence" value="ECO:0007669"/>
    <property type="project" value="InterPro"/>
</dbReference>
<dbReference type="GO" id="GO:0015074">
    <property type="term" value="P:DNA integration"/>
    <property type="evidence" value="ECO:0007669"/>
    <property type="project" value="UniProtKB-KW"/>
</dbReference>
<evidence type="ECO:0000256" key="1">
    <source>
        <dbReference type="ARBA" id="ARBA00022908"/>
    </source>
</evidence>
<dbReference type="GO" id="GO:0003677">
    <property type="term" value="F:DNA binding"/>
    <property type="evidence" value="ECO:0007669"/>
    <property type="project" value="UniProtKB-KW"/>
</dbReference>
<evidence type="ECO:0000256" key="3">
    <source>
        <dbReference type="ARBA" id="ARBA00023172"/>
    </source>
</evidence>
<dbReference type="PANTHER" id="PTHR30461">
    <property type="entry name" value="DNA-INVERTASE FROM LAMBDOID PROPHAGE"/>
    <property type="match status" value="1"/>
</dbReference>
<comment type="caution">
    <text evidence="7">The sequence shown here is derived from an EMBL/GenBank/DDBJ whole genome shotgun (WGS) entry which is preliminary data.</text>
</comment>
<protein>
    <submittedName>
        <fullName evidence="7">Invertase</fullName>
    </submittedName>
</protein>
<gene>
    <name evidence="7" type="ORF">FPD46_03820</name>
</gene>
<dbReference type="PANTHER" id="PTHR30461:SF19">
    <property type="entry name" value="SITE-SPECIFIC RECOMBINASE RESOLVASE FAMILY"/>
    <property type="match status" value="1"/>
</dbReference>
<dbReference type="Gene3D" id="3.40.50.1390">
    <property type="entry name" value="Resolvase, N-terminal catalytic domain"/>
    <property type="match status" value="1"/>
</dbReference>
<dbReference type="AlphaFoldDB" id="A0A5C7E0N1"/>
<sequence length="211" mass="24683">MIYAYIRVSTDKQNTENQKFEILQWSKRNEIKINYFVQEVVSGKIAIDHRNLGRLFKKLKNGDSLVVTELSRLGRSLLDIMEKLNWCIKNNITIYSIKENFALNDNINTKVIAFAFSLSAEIERQLISQRTKEALARKKMEGAILGRPKGKKNRIEVNPCYPALKQILKWDKQGYSHSKIARRIGVHRDTLRKFLITMGYTHLLKRYKPEI</sequence>
<evidence type="ECO:0000256" key="5">
    <source>
        <dbReference type="PROSITE-ProRule" id="PRU10137"/>
    </source>
</evidence>
<organism evidence="7 8">
    <name type="scientific">Campylobacter peloridis</name>
    <dbReference type="NCBI Taxonomy" id="488546"/>
    <lineage>
        <taxon>Bacteria</taxon>
        <taxon>Pseudomonadati</taxon>
        <taxon>Campylobacterota</taxon>
        <taxon>Epsilonproteobacteria</taxon>
        <taxon>Campylobacterales</taxon>
        <taxon>Campylobacteraceae</taxon>
        <taxon>Campylobacter</taxon>
    </lineage>
</organism>
<dbReference type="InterPro" id="IPR006119">
    <property type="entry name" value="Resolv_N"/>
</dbReference>
<dbReference type="PROSITE" id="PS00397">
    <property type="entry name" value="RECOMBINASES_1"/>
    <property type="match status" value="1"/>
</dbReference>
<evidence type="ECO:0000259" key="6">
    <source>
        <dbReference type="PROSITE" id="PS51736"/>
    </source>
</evidence>
<proteinExistence type="predicted"/>
<dbReference type="RefSeq" id="WP_147575416.1">
    <property type="nucleotide sequence ID" value="NZ_VOWB01000033.1"/>
</dbReference>
<evidence type="ECO:0000256" key="4">
    <source>
        <dbReference type="PIRSR" id="PIRSR606118-50"/>
    </source>
</evidence>
<dbReference type="Pfam" id="PF00239">
    <property type="entry name" value="Resolvase"/>
    <property type="match status" value="1"/>
</dbReference>
<evidence type="ECO:0000256" key="2">
    <source>
        <dbReference type="ARBA" id="ARBA00023125"/>
    </source>
</evidence>
<keyword evidence="3" id="KW-0233">DNA recombination</keyword>
<dbReference type="SMART" id="SM00857">
    <property type="entry name" value="Resolvase"/>
    <property type="match status" value="1"/>
</dbReference>
<dbReference type="PROSITE" id="PS51736">
    <property type="entry name" value="RECOMBINASES_3"/>
    <property type="match status" value="1"/>
</dbReference>
<dbReference type="InterPro" id="IPR036162">
    <property type="entry name" value="Resolvase-like_N_sf"/>
</dbReference>
<keyword evidence="1" id="KW-0229">DNA integration</keyword>
<reference evidence="7 8" key="1">
    <citation type="submission" date="2019-07" db="EMBL/GenBank/DDBJ databases">
        <title>Rapid identification of Enteric Bacteria from Whole Genome Sequences (WGS) using Average Nucleotide Identity (ANI).</title>
        <authorList>
            <person name="Lane C."/>
        </authorList>
    </citation>
    <scope>NUCLEOTIDE SEQUENCE [LARGE SCALE GENOMIC DNA]</scope>
    <source>
        <strain evidence="7 8">2016D-0250</strain>
    </source>
</reference>
<evidence type="ECO:0000313" key="7">
    <source>
        <dbReference type="EMBL" id="TXE82929.1"/>
    </source>
</evidence>
<name>A0A5C7E0N1_9BACT</name>
<feature type="active site" description="O-(5'-phospho-DNA)-serine intermediate" evidence="4 5">
    <location>
        <position position="9"/>
    </location>
</feature>
<dbReference type="InterPro" id="IPR050639">
    <property type="entry name" value="SSR_resolvase"/>
</dbReference>